<evidence type="ECO:0000259" key="8">
    <source>
        <dbReference type="Pfam" id="PF01432"/>
    </source>
</evidence>
<keyword evidence="6 7" id="KW-0482">Metalloprotease</keyword>
<evidence type="ECO:0000313" key="10">
    <source>
        <dbReference type="Proteomes" id="UP001165079"/>
    </source>
</evidence>
<evidence type="ECO:0000256" key="1">
    <source>
        <dbReference type="ARBA" id="ARBA00006040"/>
    </source>
</evidence>
<dbReference type="Gene3D" id="1.10.1370.10">
    <property type="entry name" value="Neurolysin, domain 3"/>
    <property type="match status" value="1"/>
</dbReference>
<dbReference type="PANTHER" id="PTHR43660:SF1">
    <property type="entry name" value="DIPEPTIDYL CARBOXYPEPTIDASE"/>
    <property type="match status" value="1"/>
</dbReference>
<dbReference type="Proteomes" id="UP001165079">
    <property type="component" value="Unassembled WGS sequence"/>
</dbReference>
<dbReference type="InterPro" id="IPR001567">
    <property type="entry name" value="Pept_M3A_M3B_dom"/>
</dbReference>
<dbReference type="GO" id="GO:0006508">
    <property type="term" value="P:proteolysis"/>
    <property type="evidence" value="ECO:0007669"/>
    <property type="project" value="UniProtKB-KW"/>
</dbReference>
<dbReference type="Gene3D" id="3.40.390.10">
    <property type="entry name" value="Collagenase (Catalytic Domain)"/>
    <property type="match status" value="1"/>
</dbReference>
<dbReference type="Gene3D" id="1.10.1370.40">
    <property type="match status" value="1"/>
</dbReference>
<sequence length="672" mass="74275">MTDNPLLVPSDLPYELPPFARIRDEHYRPAFETGMAEHAAEVEAIASRQDAPTFDNTIVALERAGWTLGRVQTAFWTKIASDSTPALRELESELSPKLAAHTDSILLNPRLFARVQAVHEQRDQLADPEQRRLLDRFHTDFVRAGAALPAEAAEELKALNAELAALSVAFDQNLQADTNDALVVVDDAAELDGLTADAIAAAANTAKERGHDGKYAISLILPTAQPALASLTDRNVRRRLYEASVNRGLTSNIDLVVKVAKLRARRAKLLGYDTHADYIIADQTAREVPAVVERLEAMAPIARRNAVAEAAALQEAMPEGETLEAWDWPFYAEKVRQERYAVDAAEMRPYFELNRVLKDGVFYAASKLYGLSFVERGDLVGYLPEVGVYEVFNEDGSPLGLFLADYYTRASKRGGAWMNSLVLQSRLRGRKPVVLNNLNIPRPPDGEPTLLTFDEVKTMFHEFGHALHGLFSDVTYNRFSGTTVPRDFVEYPSQVNEMWQTWPEILSNYAKHHVTGEPLPQSYVDGLAAAEKFGAGFAGLEYLAAALLDLAWHRISDGDEPGDPIAFEAAALEAAGAAHPAIPPRYKTMYFQHIFSSGYSAGYYSYIWSEILDADTVEWFKENGGLQRANGDAFRAKLLSRGGSVDPLAAFADLRGREPDIRPLLERRGLAG</sequence>
<dbReference type="AlphaFoldDB" id="A0A9W6WCQ2"/>
<keyword evidence="2 7" id="KW-0645">Protease</keyword>
<name>A0A9W6WCQ2_9ACTN</name>
<dbReference type="FunFam" id="3.40.390.10:FF:000009">
    <property type="entry name" value="Oligopeptidase A"/>
    <property type="match status" value="1"/>
</dbReference>
<keyword evidence="5 7" id="KW-0862">Zinc</keyword>
<comment type="cofactor">
    <cofactor evidence="7">
        <name>Zn(2+)</name>
        <dbReference type="ChEBI" id="CHEBI:29105"/>
    </cofactor>
    <text evidence="7">Binds 1 zinc ion.</text>
</comment>
<dbReference type="InterPro" id="IPR034005">
    <property type="entry name" value="M3A_DCP"/>
</dbReference>
<evidence type="ECO:0000256" key="3">
    <source>
        <dbReference type="ARBA" id="ARBA00022723"/>
    </source>
</evidence>
<evidence type="ECO:0000256" key="2">
    <source>
        <dbReference type="ARBA" id="ARBA00022670"/>
    </source>
</evidence>
<comment type="similarity">
    <text evidence="1 7">Belongs to the peptidase M3 family.</text>
</comment>
<protein>
    <submittedName>
        <fullName evidence="9">Peptidyl-dipeptidase Dcp</fullName>
    </submittedName>
</protein>
<dbReference type="InterPro" id="IPR024077">
    <property type="entry name" value="Neurolysin/TOP_dom2"/>
</dbReference>
<proteinExistence type="inferred from homology"/>
<evidence type="ECO:0000256" key="7">
    <source>
        <dbReference type="RuleBase" id="RU003435"/>
    </source>
</evidence>
<dbReference type="Pfam" id="PF01432">
    <property type="entry name" value="Peptidase_M3"/>
    <property type="match status" value="1"/>
</dbReference>
<organism evidence="9 10">
    <name type="scientific">Actinorhabdospora filicis</name>
    <dbReference type="NCBI Taxonomy" id="1785913"/>
    <lineage>
        <taxon>Bacteria</taxon>
        <taxon>Bacillati</taxon>
        <taxon>Actinomycetota</taxon>
        <taxon>Actinomycetes</taxon>
        <taxon>Micromonosporales</taxon>
        <taxon>Micromonosporaceae</taxon>
        <taxon>Actinorhabdospora</taxon>
    </lineage>
</organism>
<dbReference type="GO" id="GO:0004180">
    <property type="term" value="F:carboxypeptidase activity"/>
    <property type="evidence" value="ECO:0007669"/>
    <property type="project" value="TreeGrafter"/>
</dbReference>
<dbReference type="SUPFAM" id="SSF55486">
    <property type="entry name" value="Metalloproteases ('zincins'), catalytic domain"/>
    <property type="match status" value="1"/>
</dbReference>
<keyword evidence="4 7" id="KW-0378">Hydrolase</keyword>
<comment type="caution">
    <text evidence="9">The sequence shown here is derived from an EMBL/GenBank/DDBJ whole genome shotgun (WGS) entry which is preliminary data.</text>
</comment>
<keyword evidence="10" id="KW-1185">Reference proteome</keyword>
<evidence type="ECO:0000313" key="9">
    <source>
        <dbReference type="EMBL" id="GLZ80826.1"/>
    </source>
</evidence>
<keyword evidence="3 7" id="KW-0479">Metal-binding</keyword>
<dbReference type="GO" id="GO:0004222">
    <property type="term" value="F:metalloendopeptidase activity"/>
    <property type="evidence" value="ECO:0007669"/>
    <property type="project" value="InterPro"/>
</dbReference>
<dbReference type="RefSeq" id="WP_285666091.1">
    <property type="nucleotide sequence ID" value="NZ_BSTX01000004.1"/>
</dbReference>
<gene>
    <name evidence="9" type="primary">dcp</name>
    <name evidence="9" type="ORF">Afil01_56330</name>
</gene>
<evidence type="ECO:0000256" key="4">
    <source>
        <dbReference type="ARBA" id="ARBA00022801"/>
    </source>
</evidence>
<dbReference type="InterPro" id="IPR024079">
    <property type="entry name" value="MetalloPept_cat_dom_sf"/>
</dbReference>
<evidence type="ECO:0000256" key="5">
    <source>
        <dbReference type="ARBA" id="ARBA00022833"/>
    </source>
</evidence>
<dbReference type="GO" id="GO:0005829">
    <property type="term" value="C:cytosol"/>
    <property type="evidence" value="ECO:0007669"/>
    <property type="project" value="UniProtKB-ARBA"/>
</dbReference>
<dbReference type="CDD" id="cd06456">
    <property type="entry name" value="M3A_DCP"/>
    <property type="match status" value="1"/>
</dbReference>
<dbReference type="GO" id="GO:0046872">
    <property type="term" value="F:metal ion binding"/>
    <property type="evidence" value="ECO:0007669"/>
    <property type="project" value="UniProtKB-UniRule"/>
</dbReference>
<accession>A0A9W6WCQ2</accession>
<feature type="domain" description="Peptidase M3A/M3B catalytic" evidence="8">
    <location>
        <begin position="228"/>
        <end position="669"/>
    </location>
</feature>
<evidence type="ECO:0000256" key="6">
    <source>
        <dbReference type="ARBA" id="ARBA00023049"/>
    </source>
</evidence>
<dbReference type="PANTHER" id="PTHR43660">
    <property type="entry name" value="DIPEPTIDYL CARBOXYPEPTIDASE"/>
    <property type="match status" value="1"/>
</dbReference>
<dbReference type="InterPro" id="IPR045090">
    <property type="entry name" value="Pept_M3A_M3B"/>
</dbReference>
<reference evidence="9" key="1">
    <citation type="submission" date="2023-03" db="EMBL/GenBank/DDBJ databases">
        <title>Actinorhabdospora filicis NBRC 111898.</title>
        <authorList>
            <person name="Ichikawa N."/>
            <person name="Sato H."/>
            <person name="Tonouchi N."/>
        </authorList>
    </citation>
    <scope>NUCLEOTIDE SEQUENCE</scope>
    <source>
        <strain evidence="9">NBRC 111898</strain>
    </source>
</reference>
<dbReference type="EMBL" id="BSTX01000004">
    <property type="protein sequence ID" value="GLZ80826.1"/>
    <property type="molecule type" value="Genomic_DNA"/>
</dbReference>